<feature type="transmembrane region" description="Helical" evidence="8">
    <location>
        <begin position="84"/>
        <end position="106"/>
    </location>
</feature>
<name>A0A1I0TI42_9NOCA</name>
<feature type="transmembrane region" description="Helical" evidence="8">
    <location>
        <begin position="53"/>
        <end position="77"/>
    </location>
</feature>
<feature type="transmembrane region" description="Helical" evidence="8">
    <location>
        <begin position="374"/>
        <end position="397"/>
    </location>
</feature>
<evidence type="ECO:0000256" key="4">
    <source>
        <dbReference type="ARBA" id="ARBA00022692"/>
    </source>
</evidence>
<feature type="transmembrane region" description="Helical" evidence="8">
    <location>
        <begin position="403"/>
        <end position="427"/>
    </location>
</feature>
<dbReference type="InterPro" id="IPR010290">
    <property type="entry name" value="TM_effector"/>
</dbReference>
<keyword evidence="3" id="KW-1003">Cell membrane</keyword>
<comment type="subcellular location">
    <subcellularLocation>
        <location evidence="1">Cell membrane</location>
        <topology evidence="1">Multi-pass membrane protein</topology>
    </subcellularLocation>
</comment>
<feature type="region of interest" description="Disordered" evidence="7">
    <location>
        <begin position="433"/>
        <end position="464"/>
    </location>
</feature>
<keyword evidence="2" id="KW-0813">Transport</keyword>
<reference evidence="9 10" key="1">
    <citation type="submission" date="2016-10" db="EMBL/GenBank/DDBJ databases">
        <authorList>
            <person name="de Groot N.N."/>
        </authorList>
    </citation>
    <scope>NUCLEOTIDE SEQUENCE [LARGE SCALE GENOMIC DNA]</scope>
    <source>
        <strain evidence="9 10">DSM 44908</strain>
    </source>
</reference>
<feature type="transmembrane region" description="Helical" evidence="8">
    <location>
        <begin position="279"/>
        <end position="304"/>
    </location>
</feature>
<evidence type="ECO:0000256" key="8">
    <source>
        <dbReference type="SAM" id="Phobius"/>
    </source>
</evidence>
<dbReference type="RefSeq" id="WP_074922107.1">
    <property type="nucleotide sequence ID" value="NZ_FOJN01000006.1"/>
</dbReference>
<feature type="transmembrane region" description="Helical" evidence="8">
    <location>
        <begin position="244"/>
        <end position="267"/>
    </location>
</feature>
<dbReference type="GeneID" id="85485820"/>
<sequence length="464" mass="45758">MSAIAATVRAVVRDPDARRLALVRLATQFGDGMVQAALGGVVLFDPARAADPLTIAAGFAVLLLPYSLVGPVAGVALDRLDRRAVLIGAGLAKTALIVLATVLLLVDASTTAVLVTALVLVGISRFVLAGMSAALPRVVATDALVPTNSALVTLGAVTAAAGAAVATTVLALAGPTGVPAAVATAVSALGAVVAALLARRFPAGRLGPAGNRTAERGDAGGIVGVGRGVATGLRTVAVTPTVRSALLGVGAHRVVFGIDTVVTILVLRDATTTERATVLPVGIAGFGLAVTATAAGLFVAALTTPILRPRLGARRLTASALILAAVVQGTLVITLEPDLLVVGAFVLGVAGQTVKLSADAALQTDVDDRRRGRVFALQDTVFNAAFVAAVAAVAVAFGPVSTASGAVALVAVGVGAALYLVAAVIVASSPVTRPAPPIDESSTTPPILAPPRRGPADPDPDGAP</sequence>
<feature type="transmembrane region" description="Helical" evidence="8">
    <location>
        <begin position="178"/>
        <end position="198"/>
    </location>
</feature>
<protein>
    <submittedName>
        <fullName evidence="9">Transmembrane secretion effector</fullName>
    </submittedName>
</protein>
<dbReference type="OrthoDB" id="3688258at2"/>
<dbReference type="Proteomes" id="UP000182054">
    <property type="component" value="Unassembled WGS sequence"/>
</dbReference>
<dbReference type="EMBL" id="FOJN01000006">
    <property type="protein sequence ID" value="SFA50656.1"/>
    <property type="molecule type" value="Genomic_DNA"/>
</dbReference>
<organism evidence="9 10">
    <name type="scientific">Rhodococcoides kroppenstedtii</name>
    <dbReference type="NCBI Taxonomy" id="293050"/>
    <lineage>
        <taxon>Bacteria</taxon>
        <taxon>Bacillati</taxon>
        <taxon>Actinomycetota</taxon>
        <taxon>Actinomycetes</taxon>
        <taxon>Mycobacteriales</taxon>
        <taxon>Nocardiaceae</taxon>
        <taxon>Rhodococcoides</taxon>
    </lineage>
</organism>
<keyword evidence="5 8" id="KW-1133">Transmembrane helix</keyword>
<evidence type="ECO:0000256" key="1">
    <source>
        <dbReference type="ARBA" id="ARBA00004651"/>
    </source>
</evidence>
<keyword evidence="6 8" id="KW-0472">Membrane</keyword>
<evidence type="ECO:0000313" key="9">
    <source>
        <dbReference type="EMBL" id="SFA50656.1"/>
    </source>
</evidence>
<evidence type="ECO:0000256" key="7">
    <source>
        <dbReference type="SAM" id="MobiDB-lite"/>
    </source>
</evidence>
<dbReference type="AlphaFoldDB" id="A0A1I0TI42"/>
<dbReference type="SUPFAM" id="SSF103473">
    <property type="entry name" value="MFS general substrate transporter"/>
    <property type="match status" value="2"/>
</dbReference>
<feature type="transmembrane region" description="Helical" evidence="8">
    <location>
        <begin position="151"/>
        <end position="172"/>
    </location>
</feature>
<dbReference type="InterPro" id="IPR036259">
    <property type="entry name" value="MFS_trans_sf"/>
</dbReference>
<accession>A0A1I0TI42</accession>
<evidence type="ECO:0000256" key="3">
    <source>
        <dbReference type="ARBA" id="ARBA00022475"/>
    </source>
</evidence>
<dbReference type="PANTHER" id="PTHR23513">
    <property type="entry name" value="INTEGRAL MEMBRANE EFFLUX PROTEIN-RELATED"/>
    <property type="match status" value="1"/>
</dbReference>
<dbReference type="Gene3D" id="1.20.1250.20">
    <property type="entry name" value="MFS general substrate transporter like domains"/>
    <property type="match status" value="1"/>
</dbReference>
<feature type="transmembrane region" description="Helical" evidence="8">
    <location>
        <begin position="341"/>
        <end position="362"/>
    </location>
</feature>
<dbReference type="GO" id="GO:0005886">
    <property type="term" value="C:plasma membrane"/>
    <property type="evidence" value="ECO:0007669"/>
    <property type="project" value="UniProtKB-SubCell"/>
</dbReference>
<evidence type="ECO:0000256" key="6">
    <source>
        <dbReference type="ARBA" id="ARBA00023136"/>
    </source>
</evidence>
<dbReference type="PANTHER" id="PTHR23513:SF17">
    <property type="entry name" value="MEMBRANE PROTEIN"/>
    <property type="match status" value="1"/>
</dbReference>
<evidence type="ECO:0000313" key="10">
    <source>
        <dbReference type="Proteomes" id="UP000182054"/>
    </source>
</evidence>
<gene>
    <name evidence="9" type="ORF">SAMN05444374_106101</name>
</gene>
<evidence type="ECO:0000256" key="5">
    <source>
        <dbReference type="ARBA" id="ARBA00022989"/>
    </source>
</evidence>
<feature type="transmembrane region" description="Helical" evidence="8">
    <location>
        <begin position="112"/>
        <end position="139"/>
    </location>
</feature>
<dbReference type="Pfam" id="PF05977">
    <property type="entry name" value="MFS_3"/>
    <property type="match status" value="1"/>
</dbReference>
<evidence type="ECO:0000256" key="2">
    <source>
        <dbReference type="ARBA" id="ARBA00022448"/>
    </source>
</evidence>
<keyword evidence="4 8" id="KW-0812">Transmembrane</keyword>
<feature type="transmembrane region" description="Helical" evidence="8">
    <location>
        <begin position="316"/>
        <end position="335"/>
    </location>
</feature>
<proteinExistence type="predicted"/>